<feature type="non-terminal residue" evidence="3">
    <location>
        <position position="1"/>
    </location>
</feature>
<dbReference type="InterPro" id="IPR023213">
    <property type="entry name" value="CAT-like_dom_sf"/>
</dbReference>
<organism evidence="3 4">
    <name type="scientific">Rhododendron williamsianum</name>
    <dbReference type="NCBI Taxonomy" id="262921"/>
    <lineage>
        <taxon>Eukaryota</taxon>
        <taxon>Viridiplantae</taxon>
        <taxon>Streptophyta</taxon>
        <taxon>Embryophyta</taxon>
        <taxon>Tracheophyta</taxon>
        <taxon>Spermatophyta</taxon>
        <taxon>Magnoliopsida</taxon>
        <taxon>eudicotyledons</taxon>
        <taxon>Gunneridae</taxon>
        <taxon>Pentapetalae</taxon>
        <taxon>asterids</taxon>
        <taxon>Ericales</taxon>
        <taxon>Ericaceae</taxon>
        <taxon>Ericoideae</taxon>
        <taxon>Rhodoreae</taxon>
        <taxon>Rhododendron</taxon>
    </lineage>
</organism>
<keyword evidence="2" id="KW-0012">Acyltransferase</keyword>
<keyword evidence="4" id="KW-1185">Reference proteome</keyword>
<dbReference type="EMBL" id="QEFC01003181">
    <property type="protein sequence ID" value="KAE9449330.1"/>
    <property type="molecule type" value="Genomic_DNA"/>
</dbReference>
<evidence type="ECO:0000313" key="4">
    <source>
        <dbReference type="Proteomes" id="UP000428333"/>
    </source>
</evidence>
<dbReference type="GO" id="GO:0016747">
    <property type="term" value="F:acyltransferase activity, transferring groups other than amino-acyl groups"/>
    <property type="evidence" value="ECO:0007669"/>
    <property type="project" value="UniProtKB-ARBA"/>
</dbReference>
<dbReference type="AlphaFoldDB" id="A0A6A4KUS8"/>
<evidence type="ECO:0000313" key="3">
    <source>
        <dbReference type="EMBL" id="KAE9449330.1"/>
    </source>
</evidence>
<dbReference type="Proteomes" id="UP000428333">
    <property type="component" value="Linkage Group LG11"/>
</dbReference>
<dbReference type="InterPro" id="IPR051504">
    <property type="entry name" value="Plant_metabolite_acyltrans"/>
</dbReference>
<dbReference type="Gene3D" id="3.30.559.10">
    <property type="entry name" value="Chloramphenicol acetyltransferase-like domain"/>
    <property type="match status" value="2"/>
</dbReference>
<gene>
    <name evidence="3" type="ORF">C3L33_18740</name>
</gene>
<evidence type="ECO:0000256" key="1">
    <source>
        <dbReference type="ARBA" id="ARBA00022679"/>
    </source>
</evidence>
<dbReference type="SUPFAM" id="SSF52777">
    <property type="entry name" value="CoA-dependent acyltransferases"/>
    <property type="match status" value="1"/>
</dbReference>
<dbReference type="PANTHER" id="PTHR31625">
    <property type="match status" value="1"/>
</dbReference>
<sequence length="395" mass="43616">EGTRRLPGGSGASHPHSAAQTPLPLTFFDIFWLRFPPLLPLFFYESPHPKATLLDTLLPKLKHSLSFTLQHYLPLAGNLTWPPDSPKPIIQYNEGDAVSLTIAESEANFYHLSGNGFREAERFHHLVPCLRASETRAPVMALQVTLFPNAGFSVGIAAHHAVTVVSDPSDQIEKAYLNGWLAHNGPNNRSLEIWDLKAPPDVMFGTFQMTQANMESIKKWVKAKLQEKHKENKPAALHQSTFVTASAYTWVCLIKTRKLPTEKVQLAISVDCRARLEPPVPSTYFGNCITGCIVHADTDELMGEDGVAVAVRAIGEAIGRLDDGVLKGAEGLITNLLSPRKKEGCSVSRARLGLSSTKLISGGGDRGRWRWYKLRKVELSPFRIPEMEMVGLRLG</sequence>
<keyword evidence="1" id="KW-0808">Transferase</keyword>
<proteinExistence type="predicted"/>
<name>A0A6A4KUS8_9ERIC</name>
<dbReference type="OrthoDB" id="1862401at2759"/>
<comment type="caution">
    <text evidence="3">The sequence shown here is derived from an EMBL/GenBank/DDBJ whole genome shotgun (WGS) entry which is preliminary data.</text>
</comment>
<accession>A0A6A4KUS8</accession>
<dbReference type="Pfam" id="PF02458">
    <property type="entry name" value="Transferase"/>
    <property type="match status" value="2"/>
</dbReference>
<reference evidence="3 4" key="1">
    <citation type="journal article" date="2019" name="Genome Biol. Evol.">
        <title>The Rhododendron genome and chromosomal organization provide insight into shared whole-genome duplications across the heath family (Ericaceae).</title>
        <authorList>
            <person name="Soza V.L."/>
            <person name="Lindsley D."/>
            <person name="Waalkes A."/>
            <person name="Ramage E."/>
            <person name="Patwardhan R.P."/>
            <person name="Burton J.N."/>
            <person name="Adey A."/>
            <person name="Kumar A."/>
            <person name="Qiu R."/>
            <person name="Shendure J."/>
            <person name="Hall B."/>
        </authorList>
    </citation>
    <scope>NUCLEOTIDE SEQUENCE [LARGE SCALE GENOMIC DNA]</scope>
    <source>
        <strain evidence="3">RSF 1966-606</strain>
    </source>
</reference>
<protein>
    <submittedName>
        <fullName evidence="3">Uncharacterized protein</fullName>
    </submittedName>
</protein>
<evidence type="ECO:0000256" key="2">
    <source>
        <dbReference type="ARBA" id="ARBA00023315"/>
    </source>
</evidence>